<accession>A0ABT8NRT2</accession>
<dbReference type="EMBL" id="JAUJQL010000008">
    <property type="protein sequence ID" value="MDN7524290.1"/>
    <property type="molecule type" value="Genomic_DNA"/>
</dbReference>
<organism evidence="1 2">
    <name type="scientific">Burkholderia orbicola</name>
    <dbReference type="NCBI Taxonomy" id="2978683"/>
    <lineage>
        <taxon>Bacteria</taxon>
        <taxon>Pseudomonadati</taxon>
        <taxon>Pseudomonadota</taxon>
        <taxon>Betaproteobacteria</taxon>
        <taxon>Burkholderiales</taxon>
        <taxon>Burkholderiaceae</taxon>
        <taxon>Burkholderia</taxon>
        <taxon>Burkholderia cepacia complex</taxon>
    </lineage>
</organism>
<protein>
    <submittedName>
        <fullName evidence="1">SIR2 family protein</fullName>
    </submittedName>
</protein>
<dbReference type="Gene3D" id="3.40.50.1220">
    <property type="entry name" value="TPP-binding domain"/>
    <property type="match status" value="1"/>
</dbReference>
<sequence>MTLRFSDDGPAFPNDLVDRMLAGEVVLLCGAGVSAPQLPTFGGLVTQVYERVGVVPTKAESLAIEHWRYEEALGAVARRLVNPQRIHEEVADILASAKADLQHHKTLLRLSRASDNRLLLVTTNFEGLFERALDEVEGIGSGKIWSLAGQALPPPGTDGCHGIVHLHGRIRDAVVGLEATPLVLTSAEYGDAYMRSGWASRFLFDLVRCKTLVLVGYSANDAPVRYFLNLMEGDRDRFDDLRSVYALDSYQHDAAETEARWDTIAVVPIPYRKRRDDGNAHNALWEDLGQLADLVERPRLARRERAKIFARSFASVTATEREEAEWLLKGKSDLWDVVAATVGDPEWFEYFNASGLWKPDDAPKIIANWCFQALTERKRLETAIHWQSRLGRLFTDGVRLALALQKVPQPWARAWKVLAQMPPKRHDVIMHHFRLAQALEGPIHDDQDLRNAVKAITPQVELKARWWPTGESARQAPKVLRDIVTVSLSLDDPSDMDRVVSAVLQVKGREHRLAELCNGALSDVIAAAVELDIVNSEWDALDGNVPAVEAHDQNQYHDGCVHLCVVLSALIARLTPVDPEYARSLAQSWKRMPGLLGLRMWVNALRLTPLFTADEAASGILELPEKAFWYINRELVLAMRERLGEAQEGAVAKIVSRILRESPSLYQDYPVEGADWRPQAKDYRVWLMLTAIRLAGVLPAEGLAELDAIALRYPFITGDYEEADLFGSYSTGVHSVQGDPAPLIDAEPDDRLRVARTLRNDRDFSSRLSWSTYCAAQPAAAFELLNAAALSNENLDLWNDFLEALTTLTVVRTEVKPDTMGLVRRAFDRLCAAEDDFVAPLLSALSYLLRAYTKVSERYCAGQWWDRLWRLCEQHEEPLAEDDAGRFYDRLINRASGRLAELLLLRFDHRNANGAIAGDDRQRLAVVIGSDTAAGWFGRGACAYNAGFILHTDWRLALGPLRERLSRDDSEGIALRSVLLGGAPLSFAATRAYKRPLFKAAIEAGTTTGHSAVHVASRFLHPLVSWRMSPGTGKPPISTEEVRRLLYSASHTVLAGAAQCMRIYVAQIGHSPERTWRAFVGPIFHAVWPREARFKRASVSSDLAALCVGTGAVFEEAFLSIRHFLTPLDGGGYAVSQLEESSMEGTGAHACLQFLWILLGPGASGRSTELATILDKLVAISPRLEVDRRLQWLEQNRAIRFE</sequence>
<comment type="caution">
    <text evidence="1">The sequence shown here is derived from an EMBL/GenBank/DDBJ whole genome shotgun (WGS) entry which is preliminary data.</text>
</comment>
<evidence type="ECO:0000313" key="2">
    <source>
        <dbReference type="Proteomes" id="UP001172217"/>
    </source>
</evidence>
<dbReference type="Proteomes" id="UP001172217">
    <property type="component" value="Unassembled WGS sequence"/>
</dbReference>
<proteinExistence type="predicted"/>
<gene>
    <name evidence="1" type="ORF">QZM70_15205</name>
</gene>
<dbReference type="RefSeq" id="WP_124919378.1">
    <property type="nucleotide sequence ID" value="NZ_JAUJQA010000014.1"/>
</dbReference>
<dbReference type="SUPFAM" id="SSF52467">
    <property type="entry name" value="DHS-like NAD/FAD-binding domain"/>
    <property type="match status" value="1"/>
</dbReference>
<dbReference type="InterPro" id="IPR029035">
    <property type="entry name" value="DHS-like_NAD/FAD-binding_dom"/>
</dbReference>
<reference evidence="1" key="1">
    <citation type="submission" date="2023-07" db="EMBL/GenBank/DDBJ databases">
        <title>A collection of bacterial strains from the Burkholderia cepacia Research Laboratory and Repository.</title>
        <authorList>
            <person name="Lipuma J."/>
            <person name="Spilker T."/>
            <person name="Caverly L."/>
        </authorList>
    </citation>
    <scope>NUCLEOTIDE SEQUENCE</scope>
    <source>
        <strain evidence="1">AU45194</strain>
    </source>
</reference>
<name>A0ABT8NRT2_9BURK</name>
<keyword evidence="2" id="KW-1185">Reference proteome</keyword>
<evidence type="ECO:0000313" key="1">
    <source>
        <dbReference type="EMBL" id="MDN7524290.1"/>
    </source>
</evidence>
<dbReference type="Pfam" id="PF13289">
    <property type="entry name" value="SIR2_2"/>
    <property type="match status" value="1"/>
</dbReference>